<evidence type="ECO:0000256" key="5">
    <source>
        <dbReference type="ARBA" id="ARBA00023136"/>
    </source>
</evidence>
<name>A0A2N0ZFM0_9BACI</name>
<feature type="domain" description="GtrA/DPMS transmembrane" evidence="7">
    <location>
        <begin position="20"/>
        <end position="142"/>
    </location>
</feature>
<comment type="caution">
    <text evidence="8">The sequence shown here is derived from an EMBL/GenBank/DDBJ whole genome shotgun (WGS) entry which is preliminary data.</text>
</comment>
<dbReference type="AlphaFoldDB" id="A0A2N0ZFM0"/>
<evidence type="ECO:0000256" key="1">
    <source>
        <dbReference type="ARBA" id="ARBA00004141"/>
    </source>
</evidence>
<evidence type="ECO:0000256" key="2">
    <source>
        <dbReference type="ARBA" id="ARBA00009399"/>
    </source>
</evidence>
<evidence type="ECO:0000313" key="8">
    <source>
        <dbReference type="EMBL" id="PKG28310.1"/>
    </source>
</evidence>
<gene>
    <name evidence="8" type="ORF">CWS20_13955</name>
</gene>
<feature type="transmembrane region" description="Helical" evidence="6">
    <location>
        <begin position="21"/>
        <end position="39"/>
    </location>
</feature>
<comment type="subcellular location">
    <subcellularLocation>
        <location evidence="1">Membrane</location>
        <topology evidence="1">Multi-pass membrane protein</topology>
    </subcellularLocation>
</comment>
<accession>A0A2N0ZFM0</accession>
<dbReference type="EMBL" id="PISD01000030">
    <property type="protein sequence ID" value="PKG28310.1"/>
    <property type="molecule type" value="Genomic_DNA"/>
</dbReference>
<keyword evidence="5 6" id="KW-0472">Membrane</keyword>
<reference evidence="8 9" key="1">
    <citation type="journal article" date="2010" name="Int. J. Syst. Evol. Microbiol.">
        <title>Bacillus horneckiae sp. nov., isolated from a spacecraft-assembly clean room.</title>
        <authorList>
            <person name="Vaishampayan P."/>
            <person name="Probst A."/>
            <person name="Krishnamurthi S."/>
            <person name="Ghosh S."/>
            <person name="Osman S."/>
            <person name="McDowall A."/>
            <person name="Ruckmani A."/>
            <person name="Mayilraj S."/>
            <person name="Venkateswaran K."/>
        </authorList>
    </citation>
    <scope>NUCLEOTIDE SEQUENCE [LARGE SCALE GENOMIC DNA]</scope>
    <source>
        <strain evidence="9">1PO1SC</strain>
    </source>
</reference>
<sequence>MNTLTLILEIFQKRTNSFIRFLMVGLVNTAAGLSIMLLLMNAAGFSYRISTFFGNSAGAFLSFYLNRSFTFQSNASSKKSGIRFIAAILVCYLFSFSVSHLLTTQYNQFFSSLPINGKNAAILIGTGIYSISNYFVQKLYVFK</sequence>
<evidence type="ECO:0000256" key="3">
    <source>
        <dbReference type="ARBA" id="ARBA00022692"/>
    </source>
</evidence>
<evidence type="ECO:0000256" key="4">
    <source>
        <dbReference type="ARBA" id="ARBA00022989"/>
    </source>
</evidence>
<organism evidence="8 9">
    <name type="scientific">Cytobacillus horneckiae</name>
    <dbReference type="NCBI Taxonomy" id="549687"/>
    <lineage>
        <taxon>Bacteria</taxon>
        <taxon>Bacillati</taxon>
        <taxon>Bacillota</taxon>
        <taxon>Bacilli</taxon>
        <taxon>Bacillales</taxon>
        <taxon>Bacillaceae</taxon>
        <taxon>Cytobacillus</taxon>
    </lineage>
</organism>
<protein>
    <submittedName>
        <fullName evidence="8">GtrA family protein</fullName>
    </submittedName>
</protein>
<dbReference type="Proteomes" id="UP000233343">
    <property type="component" value="Unassembled WGS sequence"/>
</dbReference>
<evidence type="ECO:0000313" key="9">
    <source>
        <dbReference type="Proteomes" id="UP000233343"/>
    </source>
</evidence>
<dbReference type="RefSeq" id="WP_066189459.1">
    <property type="nucleotide sequence ID" value="NZ_JBDLOW010000003.1"/>
</dbReference>
<evidence type="ECO:0000259" key="7">
    <source>
        <dbReference type="Pfam" id="PF04138"/>
    </source>
</evidence>
<keyword evidence="4 6" id="KW-1133">Transmembrane helix</keyword>
<dbReference type="GO" id="GO:0000271">
    <property type="term" value="P:polysaccharide biosynthetic process"/>
    <property type="evidence" value="ECO:0007669"/>
    <property type="project" value="InterPro"/>
</dbReference>
<dbReference type="InterPro" id="IPR007267">
    <property type="entry name" value="GtrA_DPMS_TM"/>
</dbReference>
<feature type="transmembrane region" description="Helical" evidence="6">
    <location>
        <begin position="84"/>
        <end position="103"/>
    </location>
</feature>
<dbReference type="PANTHER" id="PTHR38459:SF1">
    <property type="entry name" value="PROPHAGE BACTOPRENOL-LINKED GLUCOSE TRANSLOCASE HOMOLOG"/>
    <property type="match status" value="1"/>
</dbReference>
<feature type="transmembrane region" description="Helical" evidence="6">
    <location>
        <begin position="45"/>
        <end position="64"/>
    </location>
</feature>
<comment type="similarity">
    <text evidence="2">Belongs to the GtrA family.</text>
</comment>
<dbReference type="PANTHER" id="PTHR38459">
    <property type="entry name" value="PROPHAGE BACTOPRENOL-LINKED GLUCOSE TRANSLOCASE HOMOLOG"/>
    <property type="match status" value="1"/>
</dbReference>
<dbReference type="Pfam" id="PF04138">
    <property type="entry name" value="GtrA_DPMS_TM"/>
    <property type="match status" value="1"/>
</dbReference>
<evidence type="ECO:0000256" key="6">
    <source>
        <dbReference type="SAM" id="Phobius"/>
    </source>
</evidence>
<dbReference type="GO" id="GO:0005886">
    <property type="term" value="C:plasma membrane"/>
    <property type="evidence" value="ECO:0007669"/>
    <property type="project" value="TreeGrafter"/>
</dbReference>
<keyword evidence="3 6" id="KW-0812">Transmembrane</keyword>
<feature type="transmembrane region" description="Helical" evidence="6">
    <location>
        <begin position="115"/>
        <end position="136"/>
    </location>
</feature>
<proteinExistence type="inferred from homology"/>
<dbReference type="InterPro" id="IPR051401">
    <property type="entry name" value="GtrA_CellWall_Glycosyl"/>
</dbReference>
<keyword evidence="9" id="KW-1185">Reference proteome</keyword>